<organism evidence="12 13">
    <name type="scientific">Georgenia deserti</name>
    <dbReference type="NCBI Taxonomy" id="2093781"/>
    <lineage>
        <taxon>Bacteria</taxon>
        <taxon>Bacillati</taxon>
        <taxon>Actinomycetota</taxon>
        <taxon>Actinomycetes</taxon>
        <taxon>Micrococcales</taxon>
        <taxon>Bogoriellaceae</taxon>
        <taxon>Georgenia</taxon>
    </lineage>
</organism>
<dbReference type="PANTHER" id="PTHR42771">
    <property type="entry name" value="IRON(3+)-HYDROXAMATE IMPORT ATP-BINDING PROTEIN FHUC"/>
    <property type="match status" value="1"/>
</dbReference>
<dbReference type="InterPro" id="IPR003439">
    <property type="entry name" value="ABC_transporter-like_ATP-bd"/>
</dbReference>
<dbReference type="InterPro" id="IPR027417">
    <property type="entry name" value="P-loop_NTPase"/>
</dbReference>
<evidence type="ECO:0000256" key="8">
    <source>
        <dbReference type="ARBA" id="ARBA00023065"/>
    </source>
</evidence>
<reference evidence="13" key="1">
    <citation type="journal article" date="2019" name="Int. J. Syst. Evol. Microbiol.">
        <title>The Global Catalogue of Microorganisms (GCM) 10K type strain sequencing project: providing services to taxonomists for standard genome sequencing and annotation.</title>
        <authorList>
            <consortium name="The Broad Institute Genomics Platform"/>
            <consortium name="The Broad Institute Genome Sequencing Center for Infectious Disease"/>
            <person name="Wu L."/>
            <person name="Ma J."/>
        </authorList>
    </citation>
    <scope>NUCLEOTIDE SEQUENCE [LARGE SCALE GENOMIC DNA]</scope>
    <source>
        <strain evidence="13">JCM 17130</strain>
    </source>
</reference>
<evidence type="ECO:0000256" key="7">
    <source>
        <dbReference type="ARBA" id="ARBA00023004"/>
    </source>
</evidence>
<evidence type="ECO:0000256" key="1">
    <source>
        <dbReference type="ARBA" id="ARBA00004202"/>
    </source>
</evidence>
<dbReference type="InterPro" id="IPR003593">
    <property type="entry name" value="AAA+_ATPase"/>
</dbReference>
<dbReference type="CDD" id="cd03214">
    <property type="entry name" value="ABC_Iron-Siderophores_B12_Hemin"/>
    <property type="match status" value="1"/>
</dbReference>
<protein>
    <submittedName>
        <fullName evidence="12">ABC transporter ATP-binding protein</fullName>
    </submittedName>
</protein>
<comment type="subcellular location">
    <subcellularLocation>
        <location evidence="1">Cell membrane</location>
        <topology evidence="1">Peripheral membrane protein</topology>
    </subcellularLocation>
</comment>
<keyword evidence="8" id="KW-0406">Ion transport</keyword>
<keyword evidence="6 12" id="KW-0067">ATP-binding</keyword>
<evidence type="ECO:0000256" key="3">
    <source>
        <dbReference type="ARBA" id="ARBA00022475"/>
    </source>
</evidence>
<dbReference type="PROSITE" id="PS50893">
    <property type="entry name" value="ABC_TRANSPORTER_2"/>
    <property type="match status" value="1"/>
</dbReference>
<dbReference type="Proteomes" id="UP001597277">
    <property type="component" value="Unassembled WGS sequence"/>
</dbReference>
<accession>A0ABW4L9B5</accession>
<evidence type="ECO:0000256" key="6">
    <source>
        <dbReference type="ARBA" id="ARBA00022840"/>
    </source>
</evidence>
<dbReference type="Pfam" id="PF00005">
    <property type="entry name" value="ABC_tran"/>
    <property type="match status" value="1"/>
</dbReference>
<dbReference type="GO" id="GO:0005524">
    <property type="term" value="F:ATP binding"/>
    <property type="evidence" value="ECO:0007669"/>
    <property type="project" value="UniProtKB-KW"/>
</dbReference>
<evidence type="ECO:0000256" key="9">
    <source>
        <dbReference type="ARBA" id="ARBA00023136"/>
    </source>
</evidence>
<comment type="caution">
    <text evidence="12">The sequence shown here is derived from an EMBL/GenBank/DDBJ whole genome shotgun (WGS) entry which is preliminary data.</text>
</comment>
<evidence type="ECO:0000256" key="2">
    <source>
        <dbReference type="ARBA" id="ARBA00022448"/>
    </source>
</evidence>
<name>A0ABW4L9B5_9MICO</name>
<dbReference type="EMBL" id="JBHUEE010000009">
    <property type="protein sequence ID" value="MFD1719260.1"/>
    <property type="molecule type" value="Genomic_DNA"/>
</dbReference>
<dbReference type="PANTHER" id="PTHR42771:SF2">
    <property type="entry name" value="IRON(3+)-HYDROXAMATE IMPORT ATP-BINDING PROTEIN FHUC"/>
    <property type="match status" value="1"/>
</dbReference>
<dbReference type="Gene3D" id="3.40.50.300">
    <property type="entry name" value="P-loop containing nucleotide triphosphate hydrolases"/>
    <property type="match status" value="1"/>
</dbReference>
<evidence type="ECO:0000256" key="5">
    <source>
        <dbReference type="ARBA" id="ARBA00022741"/>
    </source>
</evidence>
<keyword evidence="4" id="KW-0410">Iron transport</keyword>
<gene>
    <name evidence="12" type="ORF">ACFSE6_15565</name>
</gene>
<proteinExistence type="predicted"/>
<dbReference type="InterPro" id="IPR051535">
    <property type="entry name" value="Siderophore_ABC-ATPase"/>
</dbReference>
<sequence length="292" mass="31542">MTEPLRRRTTPHELRAEALRLAYDGAPVIDGLDLELPDGRITAIVGANGCGKSTLLRGLSRLLKPRSGVVLLDGAAVHSRPAREVATVIGILPQQATAPEGITVADLVGRGRYPHQGWFRRWTSTDDDVVRQALEATATADLAQRRVEELSGGQRQRVWIAMALAQDPDVLLLDEPTTFLDLAHQLDVLDLLHEQNRTRHTTVAMVLHDLNMAARYADHLVVMAAGHVLATGSPERVLTAGLVREAFGLTARIVPDPVTGSPMVIPVGRSQARQPTPRDADGPARAAVQQAT</sequence>
<feature type="domain" description="ABC transporter" evidence="11">
    <location>
        <begin position="14"/>
        <end position="250"/>
    </location>
</feature>
<dbReference type="SUPFAM" id="SSF52540">
    <property type="entry name" value="P-loop containing nucleoside triphosphate hydrolases"/>
    <property type="match status" value="1"/>
</dbReference>
<keyword evidence="3" id="KW-1003">Cell membrane</keyword>
<evidence type="ECO:0000313" key="13">
    <source>
        <dbReference type="Proteomes" id="UP001597277"/>
    </source>
</evidence>
<dbReference type="RefSeq" id="WP_388009198.1">
    <property type="nucleotide sequence ID" value="NZ_JBHUEE010000009.1"/>
</dbReference>
<keyword evidence="2" id="KW-0813">Transport</keyword>
<evidence type="ECO:0000256" key="4">
    <source>
        <dbReference type="ARBA" id="ARBA00022496"/>
    </source>
</evidence>
<keyword evidence="13" id="KW-1185">Reference proteome</keyword>
<keyword evidence="7" id="KW-0408">Iron</keyword>
<keyword evidence="5" id="KW-0547">Nucleotide-binding</keyword>
<keyword evidence="9" id="KW-0472">Membrane</keyword>
<dbReference type="SMART" id="SM00382">
    <property type="entry name" value="AAA"/>
    <property type="match status" value="1"/>
</dbReference>
<evidence type="ECO:0000313" key="12">
    <source>
        <dbReference type="EMBL" id="MFD1719260.1"/>
    </source>
</evidence>
<evidence type="ECO:0000256" key="10">
    <source>
        <dbReference type="SAM" id="MobiDB-lite"/>
    </source>
</evidence>
<evidence type="ECO:0000259" key="11">
    <source>
        <dbReference type="PROSITE" id="PS50893"/>
    </source>
</evidence>
<dbReference type="PROSITE" id="PS00211">
    <property type="entry name" value="ABC_TRANSPORTER_1"/>
    <property type="match status" value="1"/>
</dbReference>
<dbReference type="InterPro" id="IPR017871">
    <property type="entry name" value="ABC_transporter-like_CS"/>
</dbReference>
<feature type="region of interest" description="Disordered" evidence="10">
    <location>
        <begin position="267"/>
        <end position="292"/>
    </location>
</feature>